<keyword evidence="7" id="KW-1185">Reference proteome</keyword>
<feature type="transmembrane region" description="Helical" evidence="5">
    <location>
        <begin position="144"/>
        <end position="164"/>
    </location>
</feature>
<gene>
    <name evidence="6" type="ORF">SAMN03080615_02774</name>
</gene>
<dbReference type="RefSeq" id="WP_091359358.1">
    <property type="nucleotide sequence ID" value="NZ_AP025284.1"/>
</dbReference>
<dbReference type="EMBL" id="FOGB01000008">
    <property type="protein sequence ID" value="SEQ79849.1"/>
    <property type="molecule type" value="Genomic_DNA"/>
</dbReference>
<evidence type="ECO:0000256" key="4">
    <source>
        <dbReference type="ARBA" id="ARBA00023136"/>
    </source>
</evidence>
<keyword evidence="4 5" id="KW-0472">Membrane</keyword>
<sequence>MSTFEVSGKPSYRSNNLLGFLICVASLAVTEIYIEPLIDQSNCALCSVIRIILLLMAGFFLLGFLINRSVYFQRLLATLHLLLIAGGLVTIVRSLFADTSDISESCQQSTSVLLEKGSLNALLTTLDNAGICPVPDWQFYQLNVAHLSLIILLILLVVVWKIMIKKPQRNLFF</sequence>
<dbReference type="AlphaFoldDB" id="A0A1H9IZ99"/>
<dbReference type="InterPro" id="IPR003752">
    <property type="entry name" value="DiS_bond_form_DsbB/BdbC"/>
</dbReference>
<dbReference type="InterPro" id="IPR023380">
    <property type="entry name" value="DsbB-like_sf"/>
</dbReference>
<evidence type="ECO:0000313" key="7">
    <source>
        <dbReference type="Proteomes" id="UP000198749"/>
    </source>
</evidence>
<evidence type="ECO:0000313" key="6">
    <source>
        <dbReference type="EMBL" id="SEQ79849.1"/>
    </source>
</evidence>
<keyword evidence="2 5" id="KW-0812">Transmembrane</keyword>
<keyword evidence="3 5" id="KW-1133">Transmembrane helix</keyword>
<evidence type="ECO:0000256" key="1">
    <source>
        <dbReference type="ARBA" id="ARBA00004141"/>
    </source>
</evidence>
<feature type="transmembrane region" description="Helical" evidence="5">
    <location>
        <begin position="75"/>
        <end position="96"/>
    </location>
</feature>
<dbReference type="Pfam" id="PF02600">
    <property type="entry name" value="DsbB"/>
    <property type="match status" value="1"/>
</dbReference>
<evidence type="ECO:0000256" key="5">
    <source>
        <dbReference type="SAM" id="Phobius"/>
    </source>
</evidence>
<name>A0A1H9IZ99_9GAMM</name>
<dbReference type="STRING" id="355243.SAMN03080615_02774"/>
<feature type="transmembrane region" description="Helical" evidence="5">
    <location>
        <begin position="47"/>
        <end position="66"/>
    </location>
</feature>
<organism evidence="6 7">
    <name type="scientific">Amphritea atlantica</name>
    <dbReference type="NCBI Taxonomy" id="355243"/>
    <lineage>
        <taxon>Bacteria</taxon>
        <taxon>Pseudomonadati</taxon>
        <taxon>Pseudomonadota</taxon>
        <taxon>Gammaproteobacteria</taxon>
        <taxon>Oceanospirillales</taxon>
        <taxon>Oceanospirillaceae</taxon>
        <taxon>Amphritea</taxon>
    </lineage>
</organism>
<evidence type="ECO:0000256" key="3">
    <source>
        <dbReference type="ARBA" id="ARBA00022989"/>
    </source>
</evidence>
<evidence type="ECO:0000256" key="2">
    <source>
        <dbReference type="ARBA" id="ARBA00022692"/>
    </source>
</evidence>
<accession>A0A1H9IZ99</accession>
<dbReference type="Gene3D" id="1.20.1550.10">
    <property type="entry name" value="DsbB-like"/>
    <property type="match status" value="1"/>
</dbReference>
<protein>
    <submittedName>
        <fullName evidence="6">Disulfide bond formation protein DsbB</fullName>
    </submittedName>
</protein>
<dbReference type="GO" id="GO:0016020">
    <property type="term" value="C:membrane"/>
    <property type="evidence" value="ECO:0007669"/>
    <property type="project" value="UniProtKB-SubCell"/>
</dbReference>
<dbReference type="GO" id="GO:0006457">
    <property type="term" value="P:protein folding"/>
    <property type="evidence" value="ECO:0007669"/>
    <property type="project" value="InterPro"/>
</dbReference>
<dbReference type="GO" id="GO:0015035">
    <property type="term" value="F:protein-disulfide reductase activity"/>
    <property type="evidence" value="ECO:0007669"/>
    <property type="project" value="InterPro"/>
</dbReference>
<dbReference type="SUPFAM" id="SSF158442">
    <property type="entry name" value="DsbB-like"/>
    <property type="match status" value="1"/>
</dbReference>
<dbReference type="Proteomes" id="UP000198749">
    <property type="component" value="Unassembled WGS sequence"/>
</dbReference>
<dbReference type="OrthoDB" id="3711263at2"/>
<comment type="subcellular location">
    <subcellularLocation>
        <location evidence="1">Membrane</location>
        <topology evidence="1">Multi-pass membrane protein</topology>
    </subcellularLocation>
</comment>
<feature type="transmembrane region" description="Helical" evidence="5">
    <location>
        <begin position="17"/>
        <end position="35"/>
    </location>
</feature>
<reference evidence="7" key="1">
    <citation type="submission" date="2016-10" db="EMBL/GenBank/DDBJ databases">
        <authorList>
            <person name="Varghese N."/>
            <person name="Submissions S."/>
        </authorList>
    </citation>
    <scope>NUCLEOTIDE SEQUENCE [LARGE SCALE GENOMIC DNA]</scope>
    <source>
        <strain evidence="7">DSM 18887</strain>
    </source>
</reference>
<proteinExistence type="predicted"/>